<feature type="transmembrane region" description="Helical" evidence="2">
    <location>
        <begin position="28"/>
        <end position="45"/>
    </location>
</feature>
<dbReference type="EMBL" id="KN294017">
    <property type="protein sequence ID" value="EEH37381.2"/>
    <property type="molecule type" value="Genomic_DNA"/>
</dbReference>
<dbReference type="GeneID" id="9093528"/>
<reference evidence="3 4" key="1">
    <citation type="journal article" date="2011" name="PLoS Genet.">
        <title>Comparative genomic analysis of human fungal pathogens causing paracoccidioidomycosis.</title>
        <authorList>
            <person name="Desjardins C.A."/>
            <person name="Champion M.D."/>
            <person name="Holder J.W."/>
            <person name="Muszewska A."/>
            <person name="Goldberg J."/>
            <person name="Bailao A.M."/>
            <person name="Brigido M.M."/>
            <person name="Ferreira M.E."/>
            <person name="Garcia A.M."/>
            <person name="Grynberg M."/>
            <person name="Gujja S."/>
            <person name="Heiman D.I."/>
            <person name="Henn M.R."/>
            <person name="Kodira C.D."/>
            <person name="Leon-Narvaez H."/>
            <person name="Longo L.V."/>
            <person name="Ma L.J."/>
            <person name="Malavazi I."/>
            <person name="Matsuo A.L."/>
            <person name="Morais F.V."/>
            <person name="Pereira M."/>
            <person name="Rodriguez-Brito S."/>
            <person name="Sakthikumar S."/>
            <person name="Salem-Izacc S.M."/>
            <person name="Sykes S.M."/>
            <person name="Teixeira M.M."/>
            <person name="Vallejo M.C."/>
            <person name="Walter M.E."/>
            <person name="Yandava C."/>
            <person name="Young S."/>
            <person name="Zeng Q."/>
            <person name="Zucker J."/>
            <person name="Felipe M.S."/>
            <person name="Goldman G.H."/>
            <person name="Haas B.J."/>
            <person name="McEwen J.G."/>
            <person name="Nino-Vega G."/>
            <person name="Puccia R."/>
            <person name="San-Blas G."/>
            <person name="Soares C.M."/>
            <person name="Birren B.W."/>
            <person name="Cuomo C.A."/>
        </authorList>
    </citation>
    <scope>NUCLEOTIDE SEQUENCE [LARGE SCALE GENOMIC DNA]</scope>
    <source>
        <strain evidence="4">ATCC MYA-826 / Pb01</strain>
    </source>
</reference>
<keyword evidence="2" id="KW-1133">Transmembrane helix</keyword>
<keyword evidence="4" id="KW-1185">Reference proteome</keyword>
<evidence type="ECO:0000313" key="4">
    <source>
        <dbReference type="Proteomes" id="UP000002059"/>
    </source>
</evidence>
<feature type="region of interest" description="Disordered" evidence="1">
    <location>
        <begin position="143"/>
        <end position="188"/>
    </location>
</feature>
<gene>
    <name evidence="3" type="ORF">PAAG_07662</name>
</gene>
<dbReference type="Proteomes" id="UP000002059">
    <property type="component" value="Partially assembled WGS sequence"/>
</dbReference>
<dbReference type="RefSeq" id="XP_002790363.2">
    <property type="nucleotide sequence ID" value="XM_002790317.2"/>
</dbReference>
<sequence length="188" mass="21323">MLSAKDIRNLGYNHYLDPGKVQLMSSRYRFYALVTCLAVAHWVILKDRQFGSPLMEYTVVDAIMRRHPRFPHIIHWSAWRINHKVSLPSACRPPPPFAAESLKSINDSLTNPSRQNCPQNRLYTPKPGFMGAAHRIASLFKHPSQKDRLARPSHSGFQGCRRPSTSRRGDSDERQLGSSKGGELSALF</sequence>
<evidence type="ECO:0000256" key="1">
    <source>
        <dbReference type="SAM" id="MobiDB-lite"/>
    </source>
</evidence>
<name>C1HAK8_PARBA</name>
<keyword evidence="2" id="KW-0472">Membrane</keyword>
<dbReference type="KEGG" id="pbl:PAAG_07662"/>
<protein>
    <submittedName>
        <fullName evidence="3">Uncharacterized protein</fullName>
    </submittedName>
</protein>
<accession>C1HAK8</accession>
<proteinExistence type="predicted"/>
<evidence type="ECO:0000313" key="3">
    <source>
        <dbReference type="EMBL" id="EEH37381.2"/>
    </source>
</evidence>
<dbReference type="AlphaFoldDB" id="C1HAK8"/>
<evidence type="ECO:0000256" key="2">
    <source>
        <dbReference type="SAM" id="Phobius"/>
    </source>
</evidence>
<keyword evidence="2" id="KW-0812">Transmembrane</keyword>
<dbReference type="VEuPathDB" id="FungiDB:PAAG_07662"/>
<organism evidence="3 4">
    <name type="scientific">Paracoccidioides lutzii (strain ATCC MYA-826 / Pb01)</name>
    <name type="common">Paracoccidioides brasiliensis</name>
    <dbReference type="NCBI Taxonomy" id="502779"/>
    <lineage>
        <taxon>Eukaryota</taxon>
        <taxon>Fungi</taxon>
        <taxon>Dikarya</taxon>
        <taxon>Ascomycota</taxon>
        <taxon>Pezizomycotina</taxon>
        <taxon>Eurotiomycetes</taxon>
        <taxon>Eurotiomycetidae</taxon>
        <taxon>Onygenales</taxon>
        <taxon>Ajellomycetaceae</taxon>
        <taxon>Paracoccidioides</taxon>
    </lineage>
</organism>
<dbReference type="HOGENOM" id="CLU_1441464_0_0_1"/>